<comment type="caution">
    <text evidence="5">The sequence shown here is derived from an EMBL/GenBank/DDBJ whole genome shotgun (WGS) entry which is preliminary data.</text>
</comment>
<dbReference type="AlphaFoldDB" id="A0A8J2MCN2"/>
<keyword evidence="3" id="KW-0472">Membrane</keyword>
<evidence type="ECO:0000256" key="2">
    <source>
        <dbReference type="ARBA" id="ARBA00042701"/>
    </source>
</evidence>
<protein>
    <recommendedName>
        <fullName evidence="1">Protein ABHD13</fullName>
    </recommendedName>
    <alternativeName>
        <fullName evidence="2">Alpha/beta hydrolase domain-containing protein 13</fullName>
    </alternativeName>
</protein>
<dbReference type="GO" id="GO:0008474">
    <property type="term" value="F:palmitoyl-(protein) hydrolase activity"/>
    <property type="evidence" value="ECO:0007669"/>
    <property type="project" value="TreeGrafter"/>
</dbReference>
<proteinExistence type="predicted"/>
<keyword evidence="3" id="KW-0812">Transmembrane</keyword>
<dbReference type="Pfam" id="PF00561">
    <property type="entry name" value="Abhydrolase_1"/>
    <property type="match status" value="1"/>
</dbReference>
<evidence type="ECO:0000256" key="1">
    <source>
        <dbReference type="ARBA" id="ARBA00040125"/>
    </source>
</evidence>
<keyword evidence="3" id="KW-1133">Transmembrane helix</keyword>
<dbReference type="Proteomes" id="UP000708208">
    <property type="component" value="Unassembled WGS sequence"/>
</dbReference>
<feature type="transmembrane region" description="Helical" evidence="3">
    <location>
        <begin position="53"/>
        <end position="71"/>
    </location>
</feature>
<dbReference type="InterPro" id="IPR000073">
    <property type="entry name" value="AB_hydrolase_1"/>
</dbReference>
<evidence type="ECO:0000313" key="6">
    <source>
        <dbReference type="Proteomes" id="UP000708208"/>
    </source>
</evidence>
<feature type="domain" description="AB hydrolase-1" evidence="4">
    <location>
        <begin position="147"/>
        <end position="259"/>
    </location>
</feature>
<accession>A0A8J2MCN2</accession>
<reference evidence="5" key="1">
    <citation type="submission" date="2021-06" db="EMBL/GenBank/DDBJ databases">
        <authorList>
            <person name="Hodson N. C."/>
            <person name="Mongue J. A."/>
            <person name="Jaron S. K."/>
        </authorList>
    </citation>
    <scope>NUCLEOTIDE SEQUENCE</scope>
</reference>
<evidence type="ECO:0000313" key="5">
    <source>
        <dbReference type="EMBL" id="CAG7837096.1"/>
    </source>
</evidence>
<name>A0A8J2MCN2_9HEXA</name>
<keyword evidence="6" id="KW-1185">Reference proteome</keyword>
<dbReference type="OrthoDB" id="10249433at2759"/>
<organism evidence="5 6">
    <name type="scientific">Allacma fusca</name>
    <dbReference type="NCBI Taxonomy" id="39272"/>
    <lineage>
        <taxon>Eukaryota</taxon>
        <taxon>Metazoa</taxon>
        <taxon>Ecdysozoa</taxon>
        <taxon>Arthropoda</taxon>
        <taxon>Hexapoda</taxon>
        <taxon>Collembola</taxon>
        <taxon>Symphypleona</taxon>
        <taxon>Sminthuridae</taxon>
        <taxon>Allacma</taxon>
    </lineage>
</organism>
<dbReference type="PANTHER" id="PTHR12277:SF81">
    <property type="entry name" value="PROTEIN ABHD13"/>
    <property type="match status" value="1"/>
</dbReference>
<dbReference type="EMBL" id="CAJVCH010571286">
    <property type="protein sequence ID" value="CAG7837096.1"/>
    <property type="molecule type" value="Genomic_DNA"/>
</dbReference>
<evidence type="ECO:0000259" key="4">
    <source>
        <dbReference type="Pfam" id="PF00561"/>
    </source>
</evidence>
<sequence length="368" mass="41944">MSALQVKIQDCDSVENSRSSRMAVPSASASFSLPSRTFVKTIVKLFAKLILKLWRWASSFVAIIFFLAWFYGGILPYAVGFIAIMSLTYHLCDTLLYQPEIPVESRLFIPSPASYGLPFESLEIHTQDRVKLHAYLLKQQNSRNGATLIYFHGNAGNIGHRLDNSKGLFTKLTCNILLLEYRGYGHSEGYPSEEGFYLDAQAAYDFVYNREDLDSSKIILFGRSLGGAVAIDLASRCDYRDRIRALIVENTFTSIPDLAKVLFPVGVIRWIPRIFFKNRFESSRKVSSVVCPTLLLSGLKDELIPPKHMDELFKRCSSNMKKMSRFPEGSHNDTWHCKDYMPRLSEFIKEVLSITKEMKYDPYSDNVV</sequence>
<gene>
    <name evidence="5" type="ORF">AFUS01_LOCUS46259</name>
</gene>
<evidence type="ECO:0000256" key="3">
    <source>
        <dbReference type="SAM" id="Phobius"/>
    </source>
</evidence>
<dbReference type="GO" id="GO:0016020">
    <property type="term" value="C:membrane"/>
    <property type="evidence" value="ECO:0007669"/>
    <property type="project" value="TreeGrafter"/>
</dbReference>
<dbReference type="PANTHER" id="PTHR12277">
    <property type="entry name" value="ALPHA/BETA HYDROLASE DOMAIN-CONTAINING PROTEIN"/>
    <property type="match status" value="1"/>
</dbReference>